<evidence type="ECO:0000313" key="2">
    <source>
        <dbReference type="Proteomes" id="UP000034832"/>
    </source>
</evidence>
<organism evidence="1 2">
    <name type="scientific">Afipia massiliensis</name>
    <dbReference type="NCBI Taxonomy" id="211460"/>
    <lineage>
        <taxon>Bacteria</taxon>
        <taxon>Pseudomonadati</taxon>
        <taxon>Pseudomonadota</taxon>
        <taxon>Alphaproteobacteria</taxon>
        <taxon>Hyphomicrobiales</taxon>
        <taxon>Nitrobacteraceae</taxon>
        <taxon>Afipia</taxon>
    </lineage>
</organism>
<dbReference type="OrthoDB" id="8130078at2"/>
<dbReference type="EMBL" id="LBIA02000001">
    <property type="protein sequence ID" value="TKT74063.1"/>
    <property type="molecule type" value="Genomic_DNA"/>
</dbReference>
<proteinExistence type="predicted"/>
<gene>
    <name evidence="1" type="ORF">YH63_018250</name>
</gene>
<comment type="caution">
    <text evidence="1">The sequence shown here is derived from an EMBL/GenBank/DDBJ whole genome shotgun (WGS) entry which is preliminary data.</text>
</comment>
<reference evidence="1" key="1">
    <citation type="submission" date="2019-04" db="EMBL/GenBank/DDBJ databases">
        <title>Whole genome sequencing of cave bacteria.</title>
        <authorList>
            <person name="Gan H.M."/>
            <person name="Barton H."/>
            <person name="Savka M.A."/>
        </authorList>
    </citation>
    <scope>NUCLEOTIDE SEQUENCE [LARGE SCALE GENOMIC DNA]</scope>
    <source>
        <strain evidence="1">LC387</strain>
    </source>
</reference>
<protein>
    <submittedName>
        <fullName evidence="1">Uncharacterized protein</fullName>
    </submittedName>
</protein>
<keyword evidence="2" id="KW-1185">Reference proteome</keyword>
<dbReference type="AlphaFoldDB" id="A0A4V6BFP3"/>
<name>A0A4V6BFP3_9BRAD</name>
<evidence type="ECO:0000313" key="1">
    <source>
        <dbReference type="EMBL" id="TKT74063.1"/>
    </source>
</evidence>
<sequence length="76" mass="8159">MSIDDLAKLRDQASEKLAEKVAARQLELAAEMEKLAAFGGGKKAKAIVPKKDLKDVKEALKPQLQEASKPQATKAA</sequence>
<accession>A0A4V6BFP3</accession>
<dbReference type="Proteomes" id="UP000034832">
    <property type="component" value="Unassembled WGS sequence"/>
</dbReference>